<organism evidence="1">
    <name type="scientific">Timema tahoe</name>
    <dbReference type="NCBI Taxonomy" id="61484"/>
    <lineage>
        <taxon>Eukaryota</taxon>
        <taxon>Metazoa</taxon>
        <taxon>Ecdysozoa</taxon>
        <taxon>Arthropoda</taxon>
        <taxon>Hexapoda</taxon>
        <taxon>Insecta</taxon>
        <taxon>Pterygota</taxon>
        <taxon>Neoptera</taxon>
        <taxon>Polyneoptera</taxon>
        <taxon>Phasmatodea</taxon>
        <taxon>Timematodea</taxon>
        <taxon>Timematoidea</taxon>
        <taxon>Timematidae</taxon>
        <taxon>Timema</taxon>
    </lineage>
</organism>
<accession>A0A7R9IQX0</accession>
<dbReference type="AlphaFoldDB" id="A0A7R9IQX0"/>
<protein>
    <submittedName>
        <fullName evidence="1">Uncharacterized protein</fullName>
    </submittedName>
</protein>
<reference evidence="1" key="1">
    <citation type="submission" date="2020-11" db="EMBL/GenBank/DDBJ databases">
        <authorList>
            <person name="Tran Van P."/>
        </authorList>
    </citation>
    <scope>NUCLEOTIDE SEQUENCE</scope>
</reference>
<name>A0A7R9IQX0_9NEOP</name>
<gene>
    <name evidence="1" type="ORF">TTEB3V08_LOCUS10803</name>
</gene>
<sequence length="101" mass="11072">MERMSPTITDGLLRDINILVFTLASPSIDEIASDALDMFGLSALSSEAIEMVGVPLPGEESAKDPAWLLSMWDENGVCCAQLQLKRKFGMPLIQKINLSKF</sequence>
<evidence type="ECO:0000313" key="1">
    <source>
        <dbReference type="EMBL" id="CAD7462915.1"/>
    </source>
</evidence>
<dbReference type="EMBL" id="OE006833">
    <property type="protein sequence ID" value="CAD7462915.1"/>
    <property type="molecule type" value="Genomic_DNA"/>
</dbReference>
<proteinExistence type="predicted"/>